<dbReference type="GO" id="GO:0003723">
    <property type="term" value="F:RNA binding"/>
    <property type="evidence" value="ECO:0007669"/>
    <property type="project" value="InterPro"/>
</dbReference>
<dbReference type="GO" id="GO:0005764">
    <property type="term" value="C:lysosome"/>
    <property type="evidence" value="ECO:0007669"/>
    <property type="project" value="TreeGrafter"/>
</dbReference>
<dbReference type="InterPro" id="IPR001286">
    <property type="entry name" value="Glyco_hydro_59"/>
</dbReference>
<keyword evidence="6" id="KW-0271">Exosome</keyword>
<dbReference type="Pfam" id="PF17387">
    <property type="entry name" value="Glyco_hydro_59M"/>
    <property type="match status" value="1"/>
</dbReference>
<dbReference type="Pfam" id="PF10447">
    <property type="entry name" value="EXOSC1"/>
    <property type="match status" value="1"/>
</dbReference>
<evidence type="ECO:0000256" key="5">
    <source>
        <dbReference type="ARBA" id="ARBA00022801"/>
    </source>
</evidence>
<evidence type="ECO:0000256" key="11">
    <source>
        <dbReference type="ARBA" id="ARBA00023180"/>
    </source>
</evidence>
<dbReference type="FunFam" id="3.20.20.70:FF:000091">
    <property type="entry name" value="galactocerebrosidase precursor"/>
    <property type="match status" value="1"/>
</dbReference>
<reference evidence="20 21" key="1">
    <citation type="submission" date="2020-06" db="EMBL/GenBank/DDBJ databases">
        <authorList>
            <person name="Li R."/>
            <person name="Bekaert M."/>
        </authorList>
    </citation>
    <scope>NUCLEOTIDE SEQUENCE [LARGE SCALE GENOMIC DNA]</scope>
    <source>
        <strain evidence="21">wild</strain>
    </source>
</reference>
<feature type="domain" description="Glycosyl hydrolase family 59 C-terminal lectin" evidence="19">
    <location>
        <begin position="666"/>
        <end position="714"/>
    </location>
</feature>
<dbReference type="OrthoDB" id="440760at2759"/>
<gene>
    <name evidence="20" type="ORF">MCOR_57746</name>
</gene>
<keyword evidence="11" id="KW-0325">Glycoprotein</keyword>
<dbReference type="Gene3D" id="2.60.120.560">
    <property type="entry name" value="Exo-inulinase, domain 1"/>
    <property type="match status" value="2"/>
</dbReference>
<feature type="domain" description="Exosome complex component N-terminal" evidence="17">
    <location>
        <begin position="6"/>
        <end position="42"/>
    </location>
</feature>
<feature type="active site" description="Proton donor/acceptor" evidence="14">
    <location>
        <position position="355"/>
    </location>
</feature>
<evidence type="ECO:0000256" key="13">
    <source>
        <dbReference type="ARBA" id="ARBA00033098"/>
    </source>
</evidence>
<dbReference type="SUPFAM" id="SSF110324">
    <property type="entry name" value="Ribosomal L27 protein-like"/>
    <property type="match status" value="1"/>
</dbReference>
<dbReference type="InterPro" id="IPR019495">
    <property type="entry name" value="EXOSC1_C"/>
</dbReference>
<dbReference type="Gene3D" id="3.20.20.80">
    <property type="entry name" value="Glycosidases"/>
    <property type="match status" value="1"/>
</dbReference>
<evidence type="ECO:0000259" key="15">
    <source>
        <dbReference type="Pfam" id="PF02057"/>
    </source>
</evidence>
<dbReference type="Pfam" id="PF02057">
    <property type="entry name" value="Glyco_hydro_59"/>
    <property type="match status" value="1"/>
</dbReference>
<dbReference type="Gene3D" id="2.40.50.100">
    <property type="match status" value="1"/>
</dbReference>
<dbReference type="InterPro" id="IPR049162">
    <property type="entry name" value="GH59_C"/>
</dbReference>
<keyword evidence="10" id="KW-1015">Disulfide bond</keyword>
<evidence type="ECO:0000256" key="6">
    <source>
        <dbReference type="ARBA" id="ARBA00022835"/>
    </source>
</evidence>
<proteinExistence type="inferred from homology"/>
<accession>A0A6J8F2K4</accession>
<dbReference type="PANTHER" id="PTHR15172:SF1">
    <property type="entry name" value="GALACTOCEREBROSIDASE"/>
    <property type="match status" value="1"/>
</dbReference>
<dbReference type="EC" id="3.2.1.46" evidence="3"/>
<evidence type="ECO:0000256" key="9">
    <source>
        <dbReference type="ARBA" id="ARBA00023098"/>
    </source>
</evidence>
<dbReference type="InterPro" id="IPR013785">
    <property type="entry name" value="Aldolase_TIM"/>
</dbReference>
<evidence type="ECO:0000256" key="4">
    <source>
        <dbReference type="ARBA" id="ARBA00022729"/>
    </source>
</evidence>
<organism evidence="20 21">
    <name type="scientific">Mytilus coruscus</name>
    <name type="common">Sea mussel</name>
    <dbReference type="NCBI Taxonomy" id="42192"/>
    <lineage>
        <taxon>Eukaryota</taxon>
        <taxon>Metazoa</taxon>
        <taxon>Spiralia</taxon>
        <taxon>Lophotrochozoa</taxon>
        <taxon>Mollusca</taxon>
        <taxon>Bivalvia</taxon>
        <taxon>Autobranchia</taxon>
        <taxon>Pteriomorphia</taxon>
        <taxon>Mytilida</taxon>
        <taxon>Mytiloidea</taxon>
        <taxon>Mytilidae</taxon>
        <taxon>Mytilinae</taxon>
        <taxon>Mytilus</taxon>
    </lineage>
</organism>
<dbReference type="GO" id="GO:0006683">
    <property type="term" value="P:galactosylceramide catabolic process"/>
    <property type="evidence" value="ECO:0007669"/>
    <property type="project" value="InterPro"/>
</dbReference>
<feature type="domain" description="Glycosyl hydrolase family 59 C-terminal lectin" evidence="19">
    <location>
        <begin position="727"/>
        <end position="901"/>
    </location>
</feature>
<dbReference type="Gene3D" id="3.20.20.70">
    <property type="entry name" value="Aldolase class I"/>
    <property type="match status" value="1"/>
</dbReference>
<keyword evidence="5 20" id="KW-0378">Hydrolase</keyword>
<evidence type="ECO:0000256" key="8">
    <source>
        <dbReference type="ARBA" id="ARBA00022963"/>
    </source>
</evidence>
<keyword evidence="8" id="KW-0442">Lipid degradation</keyword>
<dbReference type="GO" id="GO:0016020">
    <property type="term" value="C:membrane"/>
    <property type="evidence" value="ECO:0007669"/>
    <property type="project" value="GOC"/>
</dbReference>
<feature type="domain" description="Exosome complex component CSL4 C-terminal" evidence="16">
    <location>
        <begin position="95"/>
        <end position="135"/>
    </location>
</feature>
<evidence type="ECO:0000259" key="19">
    <source>
        <dbReference type="Pfam" id="PF21708"/>
    </source>
</evidence>
<dbReference type="FunFam" id="2.40.50.140:FF:000198">
    <property type="entry name" value="Exosome complex component CSL4"/>
    <property type="match status" value="1"/>
</dbReference>
<evidence type="ECO:0000256" key="1">
    <source>
        <dbReference type="ARBA" id="ARBA00004123"/>
    </source>
</evidence>
<comment type="similarity">
    <text evidence="2">Belongs to the glycosyl hydrolase 59 family.</text>
</comment>
<dbReference type="SUPFAM" id="SSF50249">
    <property type="entry name" value="Nucleic acid-binding proteins"/>
    <property type="match status" value="1"/>
</dbReference>
<dbReference type="GO" id="GO:0000178">
    <property type="term" value="C:exosome (RNase complex)"/>
    <property type="evidence" value="ECO:0007669"/>
    <property type="project" value="UniProtKB-KW"/>
</dbReference>
<dbReference type="SUPFAM" id="SSF51445">
    <property type="entry name" value="(Trans)glycosidases"/>
    <property type="match status" value="1"/>
</dbReference>
<evidence type="ECO:0000259" key="16">
    <source>
        <dbReference type="Pfam" id="PF10447"/>
    </source>
</evidence>
<feature type="domain" description="Glycosyl hydrolase family 59 central" evidence="18">
    <location>
        <begin position="518"/>
        <end position="631"/>
    </location>
</feature>
<dbReference type="InterPro" id="IPR035394">
    <property type="entry name" value="Glyco_hydro_59_dom"/>
</dbReference>
<dbReference type="CDD" id="cd05791">
    <property type="entry name" value="S1_CSL4"/>
    <property type="match status" value="1"/>
</dbReference>
<evidence type="ECO:0000256" key="12">
    <source>
        <dbReference type="ARBA" id="ARBA00023295"/>
    </source>
</evidence>
<dbReference type="AlphaFoldDB" id="A0A6J8F2K4"/>
<sequence length="927" mass="103761">MSAPRICVPGQRICHIENGTTAGNGTYQRNGFIYSSMAGYLKTNKTEDGQVLIEIKRDIEQNVVPSVDAVVTARVTNVNPRFCKCLILSVGKIGLSEPFRGQIRKEDVRATEKDKVEMYKSFRPGDIIVARVLSLGDAHSYLLTTAENELGVVMATSEAGANMDPISWCEMKCPKTLAIEHRKVAKVQPKYIHYAEDVTYPVDDTSGYGRRFDGIGGLSGGGATSVLLQNYPEQQRNEILDYLFKPNFGASLHLLKVEIGGDAQSTEGTEASHMHNSWDENYNRGYEWWLMKEAKKRNPNILLYGLPWAWPGWIGNGTRDPYTDIELPANYILKWILGAKKYHNLTIDFIGIWNEQAYDVKYIKLLRKVLDNNSLQHVRIVAADGGWGIVNDINNDSDLAKAIDFIGVHYPGTESVMSAIQTGKQLWSSEDYSTFNDNIGGGCWARLLNQNYVNGRFTGTISWNLIASYYDALPFARNGLMTANSPWSGNYVVNSPIWMSAHTTQFTLPGWKYLSHGSGVGKLKYGGSYVSLVSPDGKELTIVIETMSHDHSICVRPPLPAYTVAQQNITIKLGGSFAKITEVTAWYSQLKFDGKNDTFMQKVDIKVPNGLIHLRLDVDQVVTITTIKVGQKGSYPNPPPSKPFPVPYKEDFEAYAVSSQPKYLSQQLGAFEVQRSNGDHGQILRQMVLETPVWWCKADHFNHTLNVIGDFGWYAYEEVSHPNNFAQQVGVFEVRKSEDTQHRNILRQVVLHSPIHWCPNNLVFPINLIGNFNWTDISVSVDVQIGKENGTDGVFLAARVDKGGCQSFYANGVFFYIFPAAKMYSLTYDLSRTQLVAKGPISNIQDGWNNLELIVEGYQLRGSVNGQLTFEHTIDKAPLSGFIGMGTSSYGIADFDNLHIFDTNKSTVISYEEHIDETLYFVPRHKP</sequence>
<evidence type="ECO:0000256" key="14">
    <source>
        <dbReference type="PIRSR" id="PIRSR601286-50"/>
    </source>
</evidence>
<dbReference type="PANTHER" id="PTHR15172">
    <property type="entry name" value="GALACTOCEREBROSIDASE"/>
    <property type="match status" value="1"/>
</dbReference>
<dbReference type="InterPro" id="IPR049161">
    <property type="entry name" value="GH59_cat"/>
</dbReference>
<comment type="subcellular location">
    <subcellularLocation>
        <location evidence="1">Nucleus</location>
    </subcellularLocation>
</comment>
<evidence type="ECO:0000313" key="20">
    <source>
        <dbReference type="EMBL" id="CAC5425986.1"/>
    </source>
</evidence>
<evidence type="ECO:0000256" key="7">
    <source>
        <dbReference type="ARBA" id="ARBA00022919"/>
    </source>
</evidence>
<dbReference type="InterPro" id="IPR017853">
    <property type="entry name" value="GH"/>
</dbReference>
<evidence type="ECO:0000259" key="18">
    <source>
        <dbReference type="Pfam" id="PF17387"/>
    </source>
</evidence>
<dbReference type="EMBL" id="CACVKT020010330">
    <property type="protein sequence ID" value="CAC5425986.1"/>
    <property type="molecule type" value="Genomic_DNA"/>
</dbReference>
<dbReference type="Proteomes" id="UP000507470">
    <property type="component" value="Unassembled WGS sequence"/>
</dbReference>
<keyword evidence="12 20" id="KW-0326">Glycosidase</keyword>
<dbReference type="FunFam" id="3.20.20.80:FF:000026">
    <property type="entry name" value="galactocerebrosidase precursor"/>
    <property type="match status" value="1"/>
</dbReference>
<evidence type="ECO:0000256" key="10">
    <source>
        <dbReference type="ARBA" id="ARBA00023157"/>
    </source>
</evidence>
<dbReference type="InterPro" id="IPR025721">
    <property type="entry name" value="Exosome_cplx_N_dom"/>
</dbReference>
<feature type="domain" description="Glycosyl hydrolase family 59 catalytic" evidence="15">
    <location>
        <begin position="212"/>
        <end position="505"/>
    </location>
</feature>
<evidence type="ECO:0000259" key="17">
    <source>
        <dbReference type="Pfam" id="PF14382"/>
    </source>
</evidence>
<dbReference type="GO" id="GO:0004336">
    <property type="term" value="F:galactosylceramidase activity"/>
    <property type="evidence" value="ECO:0007669"/>
    <property type="project" value="UniProtKB-EC"/>
</dbReference>
<dbReference type="Pfam" id="PF21708">
    <property type="entry name" value="Glyco_hydro_59_C"/>
    <property type="match status" value="2"/>
</dbReference>
<dbReference type="Gene3D" id="2.40.50.140">
    <property type="entry name" value="Nucleic acid-binding proteins"/>
    <property type="match status" value="1"/>
</dbReference>
<keyword evidence="4" id="KW-0732">Signal</keyword>
<feature type="active site" description="Nucleophile" evidence="14">
    <location>
        <position position="430"/>
    </location>
</feature>
<evidence type="ECO:0000313" key="21">
    <source>
        <dbReference type="Proteomes" id="UP000507470"/>
    </source>
</evidence>
<dbReference type="InterPro" id="IPR012340">
    <property type="entry name" value="NA-bd_OB-fold"/>
</dbReference>
<keyword evidence="21" id="KW-1185">Reference proteome</keyword>
<dbReference type="GO" id="GO:0005634">
    <property type="term" value="C:nucleus"/>
    <property type="evidence" value="ECO:0007669"/>
    <property type="project" value="UniProtKB-SubCell"/>
</dbReference>
<keyword evidence="9" id="KW-0443">Lipid metabolism</keyword>
<protein>
    <recommendedName>
        <fullName evidence="3">galactosylceramidase</fullName>
        <ecNumber evidence="3">3.2.1.46</ecNumber>
    </recommendedName>
    <alternativeName>
        <fullName evidence="13">Galactosylceramidase</fullName>
    </alternativeName>
</protein>
<name>A0A6J8F2K4_MYTCO</name>
<dbReference type="PRINTS" id="PR00850">
    <property type="entry name" value="GLHYDRLASE59"/>
</dbReference>
<dbReference type="Pfam" id="PF14382">
    <property type="entry name" value="ECR1_N"/>
    <property type="match status" value="1"/>
</dbReference>
<evidence type="ECO:0000256" key="2">
    <source>
        <dbReference type="ARBA" id="ARBA00005637"/>
    </source>
</evidence>
<keyword evidence="7" id="KW-0746">Sphingolipid metabolism</keyword>
<evidence type="ECO:0000256" key="3">
    <source>
        <dbReference type="ARBA" id="ARBA00012657"/>
    </source>
</evidence>